<gene>
    <name evidence="3" type="ORF">GCM10022204_23260</name>
</gene>
<organism evidence="3 4">
    <name type="scientific">Microlunatus aurantiacus</name>
    <dbReference type="NCBI Taxonomy" id="446786"/>
    <lineage>
        <taxon>Bacteria</taxon>
        <taxon>Bacillati</taxon>
        <taxon>Actinomycetota</taxon>
        <taxon>Actinomycetes</taxon>
        <taxon>Propionibacteriales</taxon>
        <taxon>Propionibacteriaceae</taxon>
        <taxon>Microlunatus</taxon>
    </lineage>
</organism>
<sequence length="189" mass="20268">MTDPEAEEPRWLSEEQLASWQALMSLVMTLPAALDAQLKRDAGLNSFDYHVLAALADHPGEELGMGELASFSQGSPSRLSHAVSRLEREGWIERSTGRARCVNARLTAAGRQKLVASAPGHVAEARRLVVDVLTPHQLEVLGEAARLVTEQADPAMADALARRQGGSDHLDRRSSGADDRPGSSCPQAG</sequence>
<keyword evidence="4" id="KW-1185">Reference proteome</keyword>
<dbReference type="Proteomes" id="UP001500051">
    <property type="component" value="Unassembled WGS sequence"/>
</dbReference>
<dbReference type="InterPro" id="IPR039422">
    <property type="entry name" value="MarR/SlyA-like"/>
</dbReference>
<evidence type="ECO:0000259" key="2">
    <source>
        <dbReference type="SMART" id="SM00347"/>
    </source>
</evidence>
<evidence type="ECO:0000313" key="3">
    <source>
        <dbReference type="EMBL" id="GAA3705163.1"/>
    </source>
</evidence>
<dbReference type="PANTHER" id="PTHR33164:SF99">
    <property type="entry name" value="MARR FAMILY REGULATORY PROTEIN"/>
    <property type="match status" value="1"/>
</dbReference>
<dbReference type="InterPro" id="IPR036388">
    <property type="entry name" value="WH-like_DNA-bd_sf"/>
</dbReference>
<feature type="compositionally biased region" description="Basic and acidic residues" evidence="1">
    <location>
        <begin position="165"/>
        <end position="181"/>
    </location>
</feature>
<reference evidence="4" key="1">
    <citation type="journal article" date="2019" name="Int. J. Syst. Evol. Microbiol.">
        <title>The Global Catalogue of Microorganisms (GCM) 10K type strain sequencing project: providing services to taxonomists for standard genome sequencing and annotation.</title>
        <authorList>
            <consortium name="The Broad Institute Genomics Platform"/>
            <consortium name="The Broad Institute Genome Sequencing Center for Infectious Disease"/>
            <person name="Wu L."/>
            <person name="Ma J."/>
        </authorList>
    </citation>
    <scope>NUCLEOTIDE SEQUENCE [LARGE SCALE GENOMIC DNA]</scope>
    <source>
        <strain evidence="4">JCM 16548</strain>
    </source>
</reference>
<comment type="caution">
    <text evidence="3">The sequence shown here is derived from an EMBL/GenBank/DDBJ whole genome shotgun (WGS) entry which is preliminary data.</text>
</comment>
<evidence type="ECO:0000256" key="1">
    <source>
        <dbReference type="SAM" id="MobiDB-lite"/>
    </source>
</evidence>
<dbReference type="Gene3D" id="1.10.10.10">
    <property type="entry name" value="Winged helix-like DNA-binding domain superfamily/Winged helix DNA-binding domain"/>
    <property type="match status" value="1"/>
</dbReference>
<dbReference type="Pfam" id="PF01047">
    <property type="entry name" value="MarR"/>
    <property type="match status" value="1"/>
</dbReference>
<proteinExistence type="predicted"/>
<name>A0ABP7DIL5_9ACTN</name>
<dbReference type="RefSeq" id="WP_344812527.1">
    <property type="nucleotide sequence ID" value="NZ_BAAAYX010000009.1"/>
</dbReference>
<protein>
    <submittedName>
        <fullName evidence="3">MarR family winged helix-turn-helix transcriptional regulator</fullName>
    </submittedName>
</protein>
<dbReference type="InterPro" id="IPR000835">
    <property type="entry name" value="HTH_MarR-typ"/>
</dbReference>
<dbReference type="SUPFAM" id="SSF46785">
    <property type="entry name" value="Winged helix' DNA-binding domain"/>
    <property type="match status" value="1"/>
</dbReference>
<dbReference type="EMBL" id="BAAAYX010000009">
    <property type="protein sequence ID" value="GAA3705163.1"/>
    <property type="molecule type" value="Genomic_DNA"/>
</dbReference>
<evidence type="ECO:0000313" key="4">
    <source>
        <dbReference type="Proteomes" id="UP001500051"/>
    </source>
</evidence>
<feature type="domain" description="HTH marR-type" evidence="2">
    <location>
        <begin position="37"/>
        <end position="137"/>
    </location>
</feature>
<dbReference type="SMART" id="SM00347">
    <property type="entry name" value="HTH_MARR"/>
    <property type="match status" value="1"/>
</dbReference>
<feature type="region of interest" description="Disordered" evidence="1">
    <location>
        <begin position="158"/>
        <end position="189"/>
    </location>
</feature>
<dbReference type="InterPro" id="IPR036390">
    <property type="entry name" value="WH_DNA-bd_sf"/>
</dbReference>
<dbReference type="PANTHER" id="PTHR33164">
    <property type="entry name" value="TRANSCRIPTIONAL REGULATOR, MARR FAMILY"/>
    <property type="match status" value="1"/>
</dbReference>
<accession>A0ABP7DIL5</accession>